<evidence type="ECO:0000259" key="6">
    <source>
        <dbReference type="PROSITE" id="PS51786"/>
    </source>
</evidence>
<evidence type="ECO:0000256" key="2">
    <source>
        <dbReference type="ARBA" id="ARBA00022741"/>
    </source>
</evidence>
<evidence type="ECO:0000256" key="4">
    <source>
        <dbReference type="ARBA" id="ARBA00022825"/>
    </source>
</evidence>
<dbReference type="InterPro" id="IPR008269">
    <property type="entry name" value="Lon_proteolytic"/>
</dbReference>
<dbReference type="InterPro" id="IPR054594">
    <property type="entry name" value="Lon_lid"/>
</dbReference>
<dbReference type="SMART" id="SM00382">
    <property type="entry name" value="AAA"/>
    <property type="match status" value="1"/>
</dbReference>
<dbReference type="GO" id="GO:0006515">
    <property type="term" value="P:protein quality control for misfolded or incompletely synthesized proteins"/>
    <property type="evidence" value="ECO:0007669"/>
    <property type="project" value="TreeGrafter"/>
</dbReference>
<dbReference type="GO" id="GO:0004176">
    <property type="term" value="F:ATP-dependent peptidase activity"/>
    <property type="evidence" value="ECO:0007669"/>
    <property type="project" value="InterPro"/>
</dbReference>
<reference evidence="7" key="1">
    <citation type="submission" date="2018-10" db="EMBL/GenBank/DDBJ databases">
        <title>Hidden diversity of soil giant viruses.</title>
        <authorList>
            <person name="Schulz F."/>
            <person name="Alteio L."/>
            <person name="Goudeau D."/>
            <person name="Ryan E.M."/>
            <person name="Malmstrom R.R."/>
            <person name="Blanchard J."/>
            <person name="Woyke T."/>
        </authorList>
    </citation>
    <scope>NUCLEOTIDE SEQUENCE</scope>
    <source>
        <strain evidence="7">TEV1</strain>
    </source>
</reference>
<evidence type="ECO:0000256" key="5">
    <source>
        <dbReference type="ARBA" id="ARBA00022840"/>
    </source>
</evidence>
<dbReference type="PRINTS" id="PR00830">
    <property type="entry name" value="ENDOLAPTASE"/>
</dbReference>
<dbReference type="Pfam" id="PF00004">
    <property type="entry name" value="AAA"/>
    <property type="match status" value="1"/>
</dbReference>
<dbReference type="Pfam" id="PF22667">
    <property type="entry name" value="Lon_lid"/>
    <property type="match status" value="1"/>
</dbReference>
<dbReference type="Gene3D" id="3.40.50.300">
    <property type="entry name" value="P-loop containing nucleotide triphosphate hydrolases"/>
    <property type="match status" value="1"/>
</dbReference>
<feature type="domain" description="Lon proteolytic" evidence="6">
    <location>
        <begin position="878"/>
        <end position="1066"/>
    </location>
</feature>
<keyword evidence="2" id="KW-0547">Nucleotide-binding</keyword>
<dbReference type="InterPro" id="IPR027065">
    <property type="entry name" value="Lon_Prtase"/>
</dbReference>
<dbReference type="SUPFAM" id="SSF54211">
    <property type="entry name" value="Ribosomal protein S5 domain 2-like"/>
    <property type="match status" value="1"/>
</dbReference>
<gene>
    <name evidence="7" type="ORF">Terrestrivirus4_94</name>
</gene>
<keyword evidence="4" id="KW-0720">Serine protease</keyword>
<dbReference type="SUPFAM" id="SSF52540">
    <property type="entry name" value="P-loop containing nucleoside triphosphate hydrolases"/>
    <property type="match status" value="1"/>
</dbReference>
<organism evidence="7">
    <name type="scientific">Terrestrivirus sp</name>
    <dbReference type="NCBI Taxonomy" id="2487775"/>
    <lineage>
        <taxon>Viruses</taxon>
        <taxon>Varidnaviria</taxon>
        <taxon>Bamfordvirae</taxon>
        <taxon>Nucleocytoviricota</taxon>
        <taxon>Megaviricetes</taxon>
        <taxon>Imitervirales</taxon>
        <taxon>Mimiviridae</taxon>
        <taxon>Klosneuvirinae</taxon>
    </lineage>
</organism>
<keyword evidence="5" id="KW-0067">ATP-binding</keyword>
<dbReference type="InterPro" id="IPR014721">
    <property type="entry name" value="Ribsml_uS5_D2-typ_fold_subgr"/>
</dbReference>
<protein>
    <submittedName>
        <fullName evidence="7">ATP-dependent Lon protease</fullName>
    </submittedName>
</protein>
<dbReference type="GO" id="GO:0004252">
    <property type="term" value="F:serine-type endopeptidase activity"/>
    <property type="evidence" value="ECO:0007669"/>
    <property type="project" value="InterPro"/>
</dbReference>
<evidence type="ECO:0000256" key="1">
    <source>
        <dbReference type="ARBA" id="ARBA00022670"/>
    </source>
</evidence>
<dbReference type="GO" id="GO:0005524">
    <property type="term" value="F:ATP binding"/>
    <property type="evidence" value="ECO:0007669"/>
    <property type="project" value="UniProtKB-KW"/>
</dbReference>
<evidence type="ECO:0000256" key="3">
    <source>
        <dbReference type="ARBA" id="ARBA00022801"/>
    </source>
</evidence>
<dbReference type="InterPro" id="IPR003959">
    <property type="entry name" value="ATPase_AAA_core"/>
</dbReference>
<name>A0A3G4ZMH2_9VIRU</name>
<dbReference type="Pfam" id="PF05362">
    <property type="entry name" value="Lon_C"/>
    <property type="match status" value="1"/>
</dbReference>
<dbReference type="InterPro" id="IPR003593">
    <property type="entry name" value="AAA+_ATPase"/>
</dbReference>
<keyword evidence="1 7" id="KW-0645">Protease</keyword>
<proteinExistence type="predicted"/>
<accession>A0A3G4ZMH2</accession>
<dbReference type="Gene3D" id="1.10.8.60">
    <property type="match status" value="1"/>
</dbReference>
<dbReference type="PANTHER" id="PTHR43718:SF2">
    <property type="entry name" value="LON PROTEASE HOMOLOG, MITOCHONDRIAL"/>
    <property type="match status" value="1"/>
</dbReference>
<dbReference type="InterPro" id="IPR027417">
    <property type="entry name" value="P-loop_NTPase"/>
</dbReference>
<dbReference type="PANTHER" id="PTHR43718">
    <property type="entry name" value="LON PROTEASE"/>
    <property type="match status" value="1"/>
</dbReference>
<keyword evidence="3" id="KW-0378">Hydrolase</keyword>
<dbReference type="GO" id="GO:0016887">
    <property type="term" value="F:ATP hydrolysis activity"/>
    <property type="evidence" value="ECO:0007669"/>
    <property type="project" value="InterPro"/>
</dbReference>
<dbReference type="EMBL" id="MK071982">
    <property type="protein sequence ID" value="AYV76046.1"/>
    <property type="molecule type" value="Genomic_DNA"/>
</dbReference>
<dbReference type="Gene3D" id="3.30.230.10">
    <property type="match status" value="1"/>
</dbReference>
<dbReference type="PROSITE" id="PS51786">
    <property type="entry name" value="LON_PROTEOLYTIC"/>
    <property type="match status" value="1"/>
</dbReference>
<evidence type="ECO:0000313" key="7">
    <source>
        <dbReference type="EMBL" id="AYV76046.1"/>
    </source>
</evidence>
<dbReference type="InterPro" id="IPR020568">
    <property type="entry name" value="Ribosomal_Su5_D2-typ_SF"/>
</dbReference>
<sequence length="1080" mass="123574">MTEQNSTSITVKDCKLNFLQYEYYRYSQLIQNQIQHVERLYKESIISINIRNNCMRQLSELILFMNDDVYNPKLNEIKDSGSSEYNDIEFVDQTETAEESDDDIAKTDKNSHKNTIKKDDHVVKSLDKNKENFSDSLIDKNIFDYIGYQMNMKNDKNLSAIFELFKNNKVNNLNEILFDNFDKVRDKLLEVCKNVGFYSIEDALNVLVGNSHKEYIKFASQNEIGVGSEKGSYFREELDLYNMVFVPVDYKTAPTDAKEGFIKSDMEWQLEKPVPNSDIYIDSYAEVKLHIPNTSICYTFGGYFINDPIHCIIRTSQIYRPFIYNKKKMFQKVVTANQFINDKFAEIYIKHIPIGEILSYDEKSFTQKISADYLRYSEITKMDSFKHQMDEFQKDNNLKNMFNMIRLLLMGPDECINVAGLLFGLTKDKKYGAEIIAELIYRRLAYTLQIRLKKSSINLKNELEKLKAMSESDVDMKRQIVVNMNIPKHIKKIILEKSEEMKFGNGETSKQKTYVDILMKYPWQNTDTKFEMLRYDDSKCRKMMDNVYDVLKKRVYGHEECKNTIRELVCKMIMNPNSPGKAIGLCGPPGVGKTLIAKGLGEALGIPCISISLCGVEDPAVLNGHSFTYSAAQPGLIVRKMVEAGSARCIMFFDELDKASQKHGVNEIQNVLINVTDPNMNTSFSDKFFECGFPLNHVLFVFSYNDESKIDPILLNRIQRIEVKSYSVKEKLKICQDFLLKEIMEGIGLEHKSILIDDKDIEYIADNFTHEAGVRELKNKLETLFLKLNVDRIYRRGVFKCKCKEHIILCDECKNCEKCNAGKYHDCEKCKLCKSCHVECNPDCKITINPTNPIVIDNDTIIKYMNKPKHDIEKIHPTDEIGVINGLYATTIGSGGILKILMYRNHGSTKFNLKLTGSLGDTIKESIQFAFTIATNILKEEYVTEFVKQNPGGLHVHLPANSTPKDGPSAGGCLTTCFVSKILNKKIRHDIAMTGEINVHGLISAIGGLPYKLRGAKAAGVKLAFVPQENEKDYNEIIKSDPQLFNDFKVKIVSHIKDVLPDVLLEDDGSALDISKYCNF</sequence>